<dbReference type="AlphaFoldDB" id="A0A2T3APJ1"/>
<evidence type="ECO:0000313" key="3">
    <source>
        <dbReference type="Proteomes" id="UP000241818"/>
    </source>
</evidence>
<dbReference type="STRING" id="857342.A0A2T3APJ1"/>
<accession>A0A2T3APJ1</accession>
<gene>
    <name evidence="2" type="ORF">M430DRAFT_54213</name>
</gene>
<feature type="transmembrane region" description="Helical" evidence="1">
    <location>
        <begin position="149"/>
        <end position="172"/>
    </location>
</feature>
<keyword evidence="1" id="KW-0472">Membrane</keyword>
<feature type="transmembrane region" description="Helical" evidence="1">
    <location>
        <begin position="85"/>
        <end position="109"/>
    </location>
</feature>
<dbReference type="EMBL" id="KZ679019">
    <property type="protein sequence ID" value="PSS06916.1"/>
    <property type="molecule type" value="Genomic_DNA"/>
</dbReference>
<dbReference type="RefSeq" id="XP_024716572.1">
    <property type="nucleotide sequence ID" value="XM_024868450.1"/>
</dbReference>
<feature type="transmembrane region" description="Helical" evidence="1">
    <location>
        <begin position="21"/>
        <end position="43"/>
    </location>
</feature>
<keyword evidence="3" id="KW-1185">Reference proteome</keyword>
<keyword evidence="1" id="KW-1133">Transmembrane helix</keyword>
<feature type="transmembrane region" description="Helical" evidence="1">
    <location>
        <begin position="55"/>
        <end position="76"/>
    </location>
</feature>
<protein>
    <recommendedName>
        <fullName evidence="4">MARVEL domain-containing protein</fullName>
    </recommendedName>
</protein>
<evidence type="ECO:0008006" key="4">
    <source>
        <dbReference type="Google" id="ProtNLM"/>
    </source>
</evidence>
<evidence type="ECO:0000313" key="2">
    <source>
        <dbReference type="EMBL" id="PSS06916.1"/>
    </source>
</evidence>
<dbReference type="InParanoid" id="A0A2T3APJ1"/>
<organism evidence="2 3">
    <name type="scientific">Amorphotheca resinae ATCC 22711</name>
    <dbReference type="NCBI Taxonomy" id="857342"/>
    <lineage>
        <taxon>Eukaryota</taxon>
        <taxon>Fungi</taxon>
        <taxon>Dikarya</taxon>
        <taxon>Ascomycota</taxon>
        <taxon>Pezizomycotina</taxon>
        <taxon>Leotiomycetes</taxon>
        <taxon>Helotiales</taxon>
        <taxon>Amorphothecaceae</taxon>
        <taxon>Amorphotheca</taxon>
    </lineage>
</organism>
<dbReference type="GeneID" id="36576531"/>
<sequence>MTEMAVRVRTKYHWPAVQLNFWTLIMLVGSSANLGIFASFMSVQSQLQLGIPWYFPYWVTVGALSIVFIIIMLWLISQRQLLPGIVIMGSFILFVLWTVGLIVISIQLWGPSGVNGNCGLYVNSNAVKGASTSTLAWLEQHSICQSWTAAWAFELVGAIFLLWMMIMSYQVYRDI</sequence>
<reference evidence="2 3" key="1">
    <citation type="journal article" date="2018" name="New Phytol.">
        <title>Comparative genomics and transcriptomics depict ericoid mycorrhizal fungi as versatile saprotrophs and plant mutualists.</title>
        <authorList>
            <person name="Martino E."/>
            <person name="Morin E."/>
            <person name="Grelet G.A."/>
            <person name="Kuo A."/>
            <person name="Kohler A."/>
            <person name="Daghino S."/>
            <person name="Barry K.W."/>
            <person name="Cichocki N."/>
            <person name="Clum A."/>
            <person name="Dockter R.B."/>
            <person name="Hainaut M."/>
            <person name="Kuo R.C."/>
            <person name="LaButti K."/>
            <person name="Lindahl B.D."/>
            <person name="Lindquist E.A."/>
            <person name="Lipzen A."/>
            <person name="Khouja H.R."/>
            <person name="Magnuson J."/>
            <person name="Murat C."/>
            <person name="Ohm R.A."/>
            <person name="Singer S.W."/>
            <person name="Spatafora J.W."/>
            <person name="Wang M."/>
            <person name="Veneault-Fourrey C."/>
            <person name="Henrissat B."/>
            <person name="Grigoriev I.V."/>
            <person name="Martin F.M."/>
            <person name="Perotto S."/>
        </authorList>
    </citation>
    <scope>NUCLEOTIDE SEQUENCE [LARGE SCALE GENOMIC DNA]</scope>
    <source>
        <strain evidence="2 3">ATCC 22711</strain>
    </source>
</reference>
<dbReference type="Proteomes" id="UP000241818">
    <property type="component" value="Unassembled WGS sequence"/>
</dbReference>
<proteinExistence type="predicted"/>
<keyword evidence="1" id="KW-0812">Transmembrane</keyword>
<dbReference type="OrthoDB" id="3930290at2759"/>
<name>A0A2T3APJ1_AMORE</name>
<evidence type="ECO:0000256" key="1">
    <source>
        <dbReference type="SAM" id="Phobius"/>
    </source>
</evidence>